<reference evidence="3" key="1">
    <citation type="submission" date="2015-11" db="EMBL/GenBank/DDBJ databases">
        <title>Genetic diversity of Babesia bovis MSA-1 gene in Thailand.</title>
        <authorList>
            <person name="Yokoyama N."/>
        </authorList>
    </citation>
    <scope>NUCLEOTIDE SEQUENCE</scope>
    <source>
        <strain evidence="3">Bbo-ca-C153</strain>
        <tissue evidence="3">Whole blood</tissue>
    </source>
</reference>
<organism evidence="3">
    <name type="scientific">Babesia bovis</name>
    <dbReference type="NCBI Taxonomy" id="5865"/>
    <lineage>
        <taxon>Eukaryota</taxon>
        <taxon>Sar</taxon>
        <taxon>Alveolata</taxon>
        <taxon>Apicomplexa</taxon>
        <taxon>Aconoidasida</taxon>
        <taxon>Piroplasmida</taxon>
        <taxon>Babesiidae</taxon>
        <taxon>Babesia</taxon>
    </lineage>
</organism>
<accession>A0A173M272</accession>
<gene>
    <name evidence="3" type="primary">MSA-1</name>
</gene>
<evidence type="ECO:0000313" key="3">
    <source>
        <dbReference type="EMBL" id="BAV01351.1"/>
    </source>
</evidence>
<feature type="non-terminal residue" evidence="3">
    <location>
        <position position="1"/>
    </location>
</feature>
<protein>
    <submittedName>
        <fullName evidence="3">Merozoite surface antigen-1</fullName>
    </submittedName>
</protein>
<feature type="chain" id="PRO_5008009046" evidence="2">
    <location>
        <begin position="22"/>
        <end position="292"/>
    </location>
</feature>
<evidence type="ECO:0000256" key="1">
    <source>
        <dbReference type="SAM" id="MobiDB-lite"/>
    </source>
</evidence>
<feature type="region of interest" description="Disordered" evidence="1">
    <location>
        <begin position="210"/>
        <end position="271"/>
    </location>
</feature>
<keyword evidence="2" id="KW-0732">Signal</keyword>
<feature type="compositionally biased region" description="Low complexity" evidence="1">
    <location>
        <begin position="250"/>
        <end position="266"/>
    </location>
</feature>
<feature type="signal peptide" evidence="2">
    <location>
        <begin position="1"/>
        <end position="21"/>
    </location>
</feature>
<dbReference type="AlphaFoldDB" id="A0A173M272"/>
<keyword evidence="3" id="KW-0477">Merozoite</keyword>
<proteinExistence type="predicted"/>
<dbReference type="EMBL" id="LC099080">
    <property type="protein sequence ID" value="BAV01351.1"/>
    <property type="molecule type" value="Genomic_DNA"/>
</dbReference>
<name>A0A173M272_BABBO</name>
<sequence>VLTFLMTAVCCALTFAEPAPADPERNDAIPAYVPAASTGLLFDDIKTFHNLMEKLKDSVDEKITEIFAGDEARYHDVDKAKNGIKKMKETADLLKKGEPFATEGFVKAGDEAGKVEGDFDSLMGSVVQIFHKCSALDKEVKRLFPDGNENNGKLEEMRTYFKKHVYNNKEVNSKTLVSIGSAFLNTQDFDSVVRAAGEYYRKKAGAVAGESNLENERPSGGVAGVGGEAGSQESQPEGVPRPTAPEAEPGQSTGSSQGNLSGQQGSPTPAKSSFTYGGLTVATLCYFVLSAF</sequence>
<evidence type="ECO:0000256" key="2">
    <source>
        <dbReference type="SAM" id="SignalP"/>
    </source>
</evidence>